<feature type="signal peptide" evidence="1">
    <location>
        <begin position="1"/>
        <end position="19"/>
    </location>
</feature>
<proteinExistence type="evidence at transcript level"/>
<evidence type="ECO:0000313" key="2">
    <source>
        <dbReference type="EMBL" id="ATU82804.1"/>
    </source>
</evidence>
<feature type="chain" id="PRO_5014966114" evidence="1">
    <location>
        <begin position="20"/>
        <end position="53"/>
    </location>
</feature>
<accession>A0A2K8JMA6</accession>
<name>A0A2K8JMA6_PRIPG</name>
<keyword evidence="1" id="KW-0732">Signal</keyword>
<dbReference type="EMBL" id="KY031053">
    <property type="protein sequence ID" value="ATU82804.1"/>
    <property type="molecule type" value="mRNA"/>
</dbReference>
<sequence>MMMQALVVLILFYNLLLNANYFQMVTKDPKIVTILCCTLNHDLDKLLHQKKVL</sequence>
<dbReference type="AlphaFoldDB" id="A0A2K8JMA6"/>
<protein>
    <submittedName>
        <fullName evidence="2">Uncharacterized protein</fullName>
    </submittedName>
</protein>
<reference evidence="2" key="1">
    <citation type="submission" date="2016-10" db="EMBL/GenBank/DDBJ databases">
        <title>The assassin bug Pristhesancus plagipennis produces two different types of venom.</title>
        <authorList>
            <person name="Walker A.A."/>
            <person name="Herzig V."/>
            <person name="Jin J."/>
            <person name="Fry B.G."/>
            <person name="King G.F."/>
        </authorList>
    </citation>
    <scope>NUCLEOTIDE SEQUENCE</scope>
    <source>
        <tissue evidence="2">Venom/labial glands</tissue>
    </source>
</reference>
<organism evidence="2">
    <name type="scientific">Pristhesancus plagipennis</name>
    <name type="common">Common assassin bug</name>
    <dbReference type="NCBI Taxonomy" id="1955184"/>
    <lineage>
        <taxon>Eukaryota</taxon>
        <taxon>Metazoa</taxon>
        <taxon>Ecdysozoa</taxon>
        <taxon>Arthropoda</taxon>
        <taxon>Hexapoda</taxon>
        <taxon>Insecta</taxon>
        <taxon>Pterygota</taxon>
        <taxon>Neoptera</taxon>
        <taxon>Paraneoptera</taxon>
        <taxon>Hemiptera</taxon>
        <taxon>Heteroptera</taxon>
        <taxon>Panheteroptera</taxon>
        <taxon>Cimicomorpha</taxon>
        <taxon>Reduviidae</taxon>
        <taxon>Harpactorinae</taxon>
        <taxon>Harpactorini</taxon>
        <taxon>Pristhesancus</taxon>
    </lineage>
</organism>
<evidence type="ECO:0000256" key="1">
    <source>
        <dbReference type="SAM" id="SignalP"/>
    </source>
</evidence>